<sequence length="91" mass="10071">MADRARESITMWPCSPWIVARRGHEGDVEHVGVDDEGRRRHVTQLVAGHERAPLRAAAREVRTRPDIAPVSRPSRTAGTPLTKTWSTPIGA</sequence>
<proteinExistence type="predicted"/>
<evidence type="ECO:0000256" key="1">
    <source>
        <dbReference type="SAM" id="MobiDB-lite"/>
    </source>
</evidence>
<feature type="compositionally biased region" description="Polar residues" evidence="1">
    <location>
        <begin position="73"/>
        <end position="91"/>
    </location>
</feature>
<dbReference type="Proteomes" id="UP000181980">
    <property type="component" value="Unassembled WGS sequence"/>
</dbReference>
<accession>A0A1H5PYN4</accession>
<reference evidence="3" key="1">
    <citation type="submission" date="2016-10" db="EMBL/GenBank/DDBJ databases">
        <authorList>
            <person name="Varghese N."/>
            <person name="Submissions S."/>
        </authorList>
    </citation>
    <scope>NUCLEOTIDE SEQUENCE [LARGE SCALE GENOMIC DNA]</scope>
    <source>
        <strain evidence="3">DSM 45237</strain>
    </source>
</reference>
<evidence type="ECO:0000313" key="3">
    <source>
        <dbReference type="Proteomes" id="UP000181980"/>
    </source>
</evidence>
<protein>
    <submittedName>
        <fullName evidence="2">Uncharacterized protein</fullName>
    </submittedName>
</protein>
<name>A0A1H5PYN4_9ACTN</name>
<organism evidence="2 3">
    <name type="scientific">Jiangella alba</name>
    <dbReference type="NCBI Taxonomy" id="561176"/>
    <lineage>
        <taxon>Bacteria</taxon>
        <taxon>Bacillati</taxon>
        <taxon>Actinomycetota</taxon>
        <taxon>Actinomycetes</taxon>
        <taxon>Jiangellales</taxon>
        <taxon>Jiangellaceae</taxon>
        <taxon>Jiangella</taxon>
    </lineage>
</organism>
<keyword evidence="3" id="KW-1185">Reference proteome</keyword>
<dbReference type="AlphaFoldDB" id="A0A1H5PYN4"/>
<evidence type="ECO:0000313" key="2">
    <source>
        <dbReference type="EMBL" id="SEF18819.1"/>
    </source>
</evidence>
<dbReference type="EMBL" id="FNUC01000004">
    <property type="protein sequence ID" value="SEF18819.1"/>
    <property type="molecule type" value="Genomic_DNA"/>
</dbReference>
<gene>
    <name evidence="2" type="ORF">SAMN04488561_6890</name>
</gene>
<feature type="compositionally biased region" description="Basic and acidic residues" evidence="1">
    <location>
        <begin position="54"/>
        <end position="65"/>
    </location>
</feature>
<feature type="region of interest" description="Disordered" evidence="1">
    <location>
        <begin position="54"/>
        <end position="91"/>
    </location>
</feature>